<reference evidence="3" key="1">
    <citation type="journal article" date="2019" name="Int. J. Syst. Evol. Microbiol.">
        <title>The Global Catalogue of Microorganisms (GCM) 10K type strain sequencing project: providing services to taxonomists for standard genome sequencing and annotation.</title>
        <authorList>
            <consortium name="The Broad Institute Genomics Platform"/>
            <consortium name="The Broad Institute Genome Sequencing Center for Infectious Disease"/>
            <person name="Wu L."/>
            <person name="Ma J."/>
        </authorList>
    </citation>
    <scope>NUCLEOTIDE SEQUENCE [LARGE SCALE GENOMIC DNA]</scope>
    <source>
        <strain evidence="3">CCUG 52537</strain>
    </source>
</reference>
<dbReference type="InterPro" id="IPR037401">
    <property type="entry name" value="SnoaL-like"/>
</dbReference>
<accession>A0ABW3C4K4</accession>
<proteinExistence type="predicted"/>
<protein>
    <submittedName>
        <fullName evidence="2">Nuclear transport factor 2 family protein</fullName>
    </submittedName>
</protein>
<dbReference type="EMBL" id="JBHTIK010000008">
    <property type="protein sequence ID" value="MFD0849356.1"/>
    <property type="molecule type" value="Genomic_DNA"/>
</dbReference>
<dbReference type="RefSeq" id="WP_381491777.1">
    <property type="nucleotide sequence ID" value="NZ_JBHTIK010000008.1"/>
</dbReference>
<dbReference type="Pfam" id="PF12680">
    <property type="entry name" value="SnoaL_2"/>
    <property type="match status" value="1"/>
</dbReference>
<comment type="caution">
    <text evidence="2">The sequence shown here is derived from an EMBL/GenBank/DDBJ whole genome shotgun (WGS) entry which is preliminary data.</text>
</comment>
<feature type="domain" description="SnoaL-like" evidence="1">
    <location>
        <begin position="16"/>
        <end position="114"/>
    </location>
</feature>
<evidence type="ECO:0000259" key="1">
    <source>
        <dbReference type="Pfam" id="PF12680"/>
    </source>
</evidence>
<dbReference type="Proteomes" id="UP001597124">
    <property type="component" value="Unassembled WGS sequence"/>
</dbReference>
<name>A0ABW3C4K4_SPHXN</name>
<dbReference type="Gene3D" id="3.10.450.50">
    <property type="match status" value="1"/>
</dbReference>
<dbReference type="SUPFAM" id="SSF54427">
    <property type="entry name" value="NTF2-like"/>
    <property type="match status" value="1"/>
</dbReference>
<organism evidence="2 3">
    <name type="scientific">Sphingosinicella xenopeptidilytica</name>
    <dbReference type="NCBI Taxonomy" id="364098"/>
    <lineage>
        <taxon>Bacteria</taxon>
        <taxon>Pseudomonadati</taxon>
        <taxon>Pseudomonadota</taxon>
        <taxon>Alphaproteobacteria</taxon>
        <taxon>Sphingomonadales</taxon>
        <taxon>Sphingosinicellaceae</taxon>
        <taxon>Sphingosinicella</taxon>
    </lineage>
</organism>
<dbReference type="InterPro" id="IPR032710">
    <property type="entry name" value="NTF2-like_dom_sf"/>
</dbReference>
<evidence type="ECO:0000313" key="2">
    <source>
        <dbReference type="EMBL" id="MFD0849356.1"/>
    </source>
</evidence>
<evidence type="ECO:0000313" key="3">
    <source>
        <dbReference type="Proteomes" id="UP001597124"/>
    </source>
</evidence>
<sequence>MGNQDSDTHARNVAAVHRWAELYNTDVARMISELYHPDATMGVMGSGEISDPEPFKEFEQAVLRAAPRRYIRIQATYPFENHVVVESLLFDPDKGANWSLPFCTILTFRDGKIATDRNYLDFSQWPAAASIQPETVPA</sequence>
<gene>
    <name evidence="2" type="ORF">ACFQ00_13550</name>
</gene>
<keyword evidence="3" id="KW-1185">Reference proteome</keyword>